<feature type="compositionally biased region" description="Basic and acidic residues" evidence="1">
    <location>
        <begin position="231"/>
        <end position="242"/>
    </location>
</feature>
<name>A0A4U7AUU5_9PEZI</name>
<dbReference type="Proteomes" id="UP000308133">
    <property type="component" value="Unassembled WGS sequence"/>
</dbReference>
<accession>A0A4U7AUU5</accession>
<proteinExistence type="predicted"/>
<feature type="signal peptide" evidence="2">
    <location>
        <begin position="1"/>
        <end position="19"/>
    </location>
</feature>
<evidence type="ECO:0000313" key="3">
    <source>
        <dbReference type="EMBL" id="TKX20925.1"/>
    </source>
</evidence>
<feature type="chain" id="PRO_5020190912" evidence="2">
    <location>
        <begin position="20"/>
        <end position="774"/>
    </location>
</feature>
<protein>
    <submittedName>
        <fullName evidence="3">Uncharacterized protein</fullName>
    </submittedName>
</protein>
<feature type="compositionally biased region" description="Low complexity" evidence="1">
    <location>
        <begin position="732"/>
        <end position="747"/>
    </location>
</feature>
<comment type="caution">
    <text evidence="3">The sequence shown here is derived from an EMBL/GenBank/DDBJ whole genome shotgun (WGS) entry which is preliminary data.</text>
</comment>
<feature type="region of interest" description="Disordered" evidence="1">
    <location>
        <begin position="221"/>
        <end position="299"/>
    </location>
</feature>
<evidence type="ECO:0000256" key="2">
    <source>
        <dbReference type="SAM" id="SignalP"/>
    </source>
</evidence>
<dbReference type="EMBL" id="PTQR01000084">
    <property type="protein sequence ID" value="TKX20925.1"/>
    <property type="molecule type" value="Genomic_DNA"/>
</dbReference>
<feature type="region of interest" description="Disordered" evidence="1">
    <location>
        <begin position="663"/>
        <end position="690"/>
    </location>
</feature>
<evidence type="ECO:0000313" key="4">
    <source>
        <dbReference type="Proteomes" id="UP000308133"/>
    </source>
</evidence>
<sequence length="774" mass="83215">MRLALFLYLLSWSDLATNAHVLHRRQTKQGKEEFDQQTTAFETSGLCRFYKGSKDSLATCATYCKKTTDITCIGASTVDNNVASLYDPDGDEFIMGKCDCKAPEVVKLIAEEVLKAMPVVAGIACTILFGALGTVIDIGTAVVPGGSAVKGVEKAVSAAKTLVENGNDAAGFAGWFSDVCNPSGSAEVARINAEIGKIFDPLANAPDSVAVGAGCVRKDKSKCKNGGKLSETSKDKTPDATTKDAAPSQTDKPSATTTDKASETTTDKASETTTDASKTTDTSSSTDSASSCPTTTTTSYQSASTDAVDICKISPDACKSADDLELADFADDTEPLQRRDGFTFVKRSGSRDFDIELPNNEKIEMASVTYVERPAFVEELRTTTDKSLYSKAFDYSSTKLADVDCGPQALPVGAAISNFAVEHILELQTVKDFVKYAMSGDITALDSKTMGKWVAKIPKTGVTATGTKVISKDYFLKPWKEAVLTGKGLGKVGKGDQSPDTPAVRVFEALGSKSNKAAFLLLNSKTNSMKALIWGRKRGMAPKPFKDALAASADPEKYSDSGRTGVAPTSNTLVSEWMSVFREVVGVYQYLNHKETKSRLWEEIDSVRTELENIEKFGPPDGAGLPKLWDSFVTSYFDKIEEKTKEWYNLYLKQARTAFEKAKKDFDDDKAKRQKQCANGKRPNDEPTPQYIDWTLKAIGKYEKMGDKLKVPRKTDVGVDADMTLPKDTAADRSSSGSGTSGASNTGDFVQNGMGAIASNLVSVFWPAATGTPA</sequence>
<gene>
    <name evidence="3" type="ORF">C1H76_6962</name>
</gene>
<feature type="compositionally biased region" description="Basic and acidic residues" evidence="1">
    <location>
        <begin position="260"/>
        <end position="270"/>
    </location>
</feature>
<organism evidence="3 4">
    <name type="scientific">Elsinoe australis</name>
    <dbReference type="NCBI Taxonomy" id="40998"/>
    <lineage>
        <taxon>Eukaryota</taxon>
        <taxon>Fungi</taxon>
        <taxon>Dikarya</taxon>
        <taxon>Ascomycota</taxon>
        <taxon>Pezizomycotina</taxon>
        <taxon>Dothideomycetes</taxon>
        <taxon>Dothideomycetidae</taxon>
        <taxon>Myriangiales</taxon>
        <taxon>Elsinoaceae</taxon>
        <taxon>Elsinoe</taxon>
    </lineage>
</organism>
<feature type="region of interest" description="Disordered" evidence="1">
    <location>
        <begin position="720"/>
        <end position="747"/>
    </location>
</feature>
<evidence type="ECO:0000256" key="1">
    <source>
        <dbReference type="SAM" id="MobiDB-lite"/>
    </source>
</evidence>
<dbReference type="AlphaFoldDB" id="A0A4U7AUU5"/>
<keyword evidence="2" id="KW-0732">Signal</keyword>
<reference evidence="3 4" key="1">
    <citation type="submission" date="2018-02" db="EMBL/GenBank/DDBJ databases">
        <title>Draft genome sequences of Elsinoe sp., causing black scab on jojoba.</title>
        <authorList>
            <person name="Stodart B."/>
            <person name="Jeffress S."/>
            <person name="Ash G."/>
            <person name="Arun Chinnappa K."/>
        </authorList>
    </citation>
    <scope>NUCLEOTIDE SEQUENCE [LARGE SCALE GENOMIC DNA]</scope>
    <source>
        <strain evidence="3 4">Hillstone_2</strain>
    </source>
</reference>
<feature type="compositionally biased region" description="Low complexity" evidence="1">
    <location>
        <begin position="271"/>
        <end position="299"/>
    </location>
</feature>